<dbReference type="AlphaFoldDB" id="A0A1G9WP15"/>
<proteinExistence type="predicted"/>
<dbReference type="OrthoDB" id="5447051at2"/>
<dbReference type="EMBL" id="FNIG01000001">
    <property type="protein sequence ID" value="SDM86304.1"/>
    <property type="molecule type" value="Genomic_DNA"/>
</dbReference>
<dbReference type="RefSeq" id="WP_093855338.1">
    <property type="nucleotide sequence ID" value="NZ_BJVZ01000018.1"/>
</dbReference>
<dbReference type="Proteomes" id="UP000199334">
    <property type="component" value="Unassembled WGS sequence"/>
</dbReference>
<keyword evidence="1" id="KW-1133">Transmembrane helix</keyword>
<sequence length="298" mass="32531">MIKRFIKNESANATFLVTISFTGLLALTGLVVDGGLLYSTHADLQKSANAAVLSGGQELTEEQEVVQQIVDETLTYHEELDSLIETTIIPERRVTVELEKPVGTTFMQLFGVDSVDVNVDATARIAVMGRATGVAPLGIDKSVDLEYGEEYTLKVDESGVDTGFFGILALDGPGARTYKETLLHGSDGEFKIGDVIDTQTGNIAGPTKEAVDILVNSCSDMDEPDCRRILLIPVYEPYNHNQNQMKEVKIVGFAHFYLTEPMDGDEKTIKGIFIKEIDKGFEEDGAVNRGAFIVKLSE</sequence>
<protein>
    <submittedName>
        <fullName evidence="3">Putative Flp pilus-assembly TadE/G-like</fullName>
    </submittedName>
</protein>
<accession>A0A1G9WP15</accession>
<keyword evidence="1" id="KW-0472">Membrane</keyword>
<evidence type="ECO:0000259" key="2">
    <source>
        <dbReference type="Pfam" id="PF13400"/>
    </source>
</evidence>
<reference evidence="3 4" key="1">
    <citation type="submission" date="2016-10" db="EMBL/GenBank/DDBJ databases">
        <authorList>
            <person name="de Groot N.N."/>
        </authorList>
    </citation>
    <scope>NUCLEOTIDE SEQUENCE [LARGE SCALE GENOMIC DNA]</scope>
    <source>
        <strain evidence="3 4">CGMCC 1.3442</strain>
    </source>
</reference>
<keyword evidence="4" id="KW-1185">Reference proteome</keyword>
<evidence type="ECO:0000313" key="4">
    <source>
        <dbReference type="Proteomes" id="UP000199334"/>
    </source>
</evidence>
<keyword evidence="1" id="KW-0812">Transmembrane</keyword>
<dbReference type="InterPro" id="IPR028087">
    <property type="entry name" value="Tad_N"/>
</dbReference>
<feature type="transmembrane region" description="Helical" evidence="1">
    <location>
        <begin position="12"/>
        <end position="38"/>
    </location>
</feature>
<dbReference type="STRING" id="237069.SAMN05216498_0832"/>
<feature type="domain" description="Putative Flp pilus-assembly TadG-like N-terminal" evidence="2">
    <location>
        <begin position="12"/>
        <end position="57"/>
    </location>
</feature>
<dbReference type="Pfam" id="PF13400">
    <property type="entry name" value="Tad"/>
    <property type="match status" value="1"/>
</dbReference>
<evidence type="ECO:0000256" key="1">
    <source>
        <dbReference type="SAM" id="Phobius"/>
    </source>
</evidence>
<evidence type="ECO:0000313" key="3">
    <source>
        <dbReference type="EMBL" id="SDM86304.1"/>
    </source>
</evidence>
<organism evidence="3 4">
    <name type="scientific">Tenuibacillus multivorans</name>
    <dbReference type="NCBI Taxonomy" id="237069"/>
    <lineage>
        <taxon>Bacteria</taxon>
        <taxon>Bacillati</taxon>
        <taxon>Bacillota</taxon>
        <taxon>Bacilli</taxon>
        <taxon>Bacillales</taxon>
        <taxon>Bacillaceae</taxon>
        <taxon>Tenuibacillus</taxon>
    </lineage>
</organism>
<name>A0A1G9WP15_9BACI</name>
<gene>
    <name evidence="3" type="ORF">SAMN05216498_0832</name>
</gene>